<dbReference type="Gene3D" id="1.20.120.520">
    <property type="entry name" value="nmb1532 protein domain like"/>
    <property type="match status" value="1"/>
</dbReference>
<dbReference type="PANTHER" id="PTHR35585:SF1">
    <property type="entry name" value="HHE DOMAIN PROTEIN (AFU_ORTHOLOGUE AFUA_4G00730)"/>
    <property type="match status" value="1"/>
</dbReference>
<dbReference type="Pfam" id="PF01814">
    <property type="entry name" value="Hemerythrin"/>
    <property type="match status" value="1"/>
</dbReference>
<keyword evidence="3" id="KW-1185">Reference proteome</keyword>
<name>A0A917CX97_9GAMM</name>
<dbReference type="EMBL" id="BMEO01000012">
    <property type="protein sequence ID" value="GGG00720.1"/>
    <property type="molecule type" value="Genomic_DNA"/>
</dbReference>
<dbReference type="PANTHER" id="PTHR35585">
    <property type="entry name" value="HHE DOMAIN PROTEIN (AFU_ORTHOLOGUE AFUA_4G00730)"/>
    <property type="match status" value="1"/>
</dbReference>
<reference evidence="2" key="1">
    <citation type="journal article" date="2014" name="Int. J. Syst. Evol. Microbiol.">
        <title>Complete genome sequence of Corynebacterium casei LMG S-19264T (=DSM 44701T), isolated from a smear-ripened cheese.</title>
        <authorList>
            <consortium name="US DOE Joint Genome Institute (JGI-PGF)"/>
            <person name="Walter F."/>
            <person name="Albersmeier A."/>
            <person name="Kalinowski J."/>
            <person name="Ruckert C."/>
        </authorList>
    </citation>
    <scope>NUCLEOTIDE SEQUENCE</scope>
    <source>
        <strain evidence="2">CGMCC 1.12181</strain>
    </source>
</reference>
<accession>A0A917CX97</accession>
<proteinExistence type="predicted"/>
<feature type="domain" description="Hemerythrin-like" evidence="1">
    <location>
        <begin position="5"/>
        <end position="120"/>
    </location>
</feature>
<sequence>MKIDQAIRLDHAIQRDLIEQLLDTTGDSEERRGLFKQLKQELSIHADAEERHFYVPLIEIDRTQEDARHGIAEHHEIDELVEQVEQTAFDSSGWLKHARNLADKVLHHLEEEEQDYFPKADKVLSDEQSEEMGDQYLNAINDARKNSD</sequence>
<dbReference type="InterPro" id="IPR012312">
    <property type="entry name" value="Hemerythrin-like"/>
</dbReference>
<dbReference type="RefSeq" id="WP_188365847.1">
    <property type="nucleotide sequence ID" value="NZ_BAABJF010000009.1"/>
</dbReference>
<protein>
    <submittedName>
        <fullName evidence="2">Hemerythrin</fullName>
    </submittedName>
</protein>
<dbReference type="CDD" id="cd12108">
    <property type="entry name" value="Hr-like"/>
    <property type="match status" value="1"/>
</dbReference>
<evidence type="ECO:0000259" key="1">
    <source>
        <dbReference type="Pfam" id="PF01814"/>
    </source>
</evidence>
<evidence type="ECO:0000313" key="2">
    <source>
        <dbReference type="EMBL" id="GGG00720.1"/>
    </source>
</evidence>
<organism evidence="2 3">
    <name type="scientific">Marinicella pacifica</name>
    <dbReference type="NCBI Taxonomy" id="1171543"/>
    <lineage>
        <taxon>Bacteria</taxon>
        <taxon>Pseudomonadati</taxon>
        <taxon>Pseudomonadota</taxon>
        <taxon>Gammaproteobacteria</taxon>
        <taxon>Lysobacterales</taxon>
        <taxon>Marinicellaceae</taxon>
        <taxon>Marinicella</taxon>
    </lineage>
</organism>
<gene>
    <name evidence="2" type="ORF">GCM10011365_22470</name>
</gene>
<reference evidence="2" key="2">
    <citation type="submission" date="2020-09" db="EMBL/GenBank/DDBJ databases">
        <authorList>
            <person name="Sun Q."/>
            <person name="Zhou Y."/>
        </authorList>
    </citation>
    <scope>NUCLEOTIDE SEQUENCE</scope>
    <source>
        <strain evidence="2">CGMCC 1.12181</strain>
    </source>
</reference>
<dbReference type="Proteomes" id="UP000605253">
    <property type="component" value="Unassembled WGS sequence"/>
</dbReference>
<dbReference type="AlphaFoldDB" id="A0A917CX97"/>
<comment type="caution">
    <text evidence="2">The sequence shown here is derived from an EMBL/GenBank/DDBJ whole genome shotgun (WGS) entry which is preliminary data.</text>
</comment>
<evidence type="ECO:0000313" key="3">
    <source>
        <dbReference type="Proteomes" id="UP000605253"/>
    </source>
</evidence>